<dbReference type="Gene3D" id="3.40.50.170">
    <property type="entry name" value="Formyl transferase, N-terminal domain"/>
    <property type="match status" value="1"/>
</dbReference>
<dbReference type="AlphaFoldDB" id="A0A6I1ENG9"/>
<dbReference type="UniPathway" id="UPA00074">
    <property type="reaction ID" value="UER00126"/>
</dbReference>
<dbReference type="OrthoDB" id="9806170at2"/>
<dbReference type="Pfam" id="PF00551">
    <property type="entry name" value="Formyl_trans_N"/>
    <property type="match status" value="1"/>
</dbReference>
<feature type="binding site" evidence="6">
    <location>
        <begin position="93"/>
        <end position="96"/>
    </location>
    <ligand>
        <name>(6R)-10-formyltetrahydrofolate</name>
        <dbReference type="ChEBI" id="CHEBI:195366"/>
    </ligand>
</feature>
<evidence type="ECO:0000256" key="1">
    <source>
        <dbReference type="ARBA" id="ARBA00005054"/>
    </source>
</evidence>
<comment type="function">
    <text evidence="6">Catalyzes the transfer of a formyl group from 10-formyltetrahydrofolate to 5-phospho-ribosyl-glycinamide (GAR), producing 5-phospho-ribosyl-N-formylglycinamide (FGAR) and tetrahydrofolate.</text>
</comment>
<evidence type="ECO:0000256" key="6">
    <source>
        <dbReference type="HAMAP-Rule" id="MF_01930"/>
    </source>
</evidence>
<dbReference type="EMBL" id="WEHX01000099">
    <property type="protein sequence ID" value="KAB7654587.1"/>
    <property type="molecule type" value="Genomic_DNA"/>
</dbReference>
<sequence>MKNIVILLSGRGSNFEAILRTARAENWEADGLRIAAVFSNRPDAKGLATARAEGLDAFAVDHKAFPTREAFEEELARQIEPYEPAVIVLAGFMRILTPGFVSRWEGKILNIHPALLPLFPGLDTHRRCIEAGCRVHGSTVHFVSAVLDGGAIIGQSVVPVMTTDTPETLAARLLPYEHKVYPKCVKAVAEGRVKLVDGRAVMDDATARELAVFYAE</sequence>
<comment type="catalytic activity">
    <reaction evidence="5 6">
        <text>N(1)-(5-phospho-beta-D-ribosyl)glycinamide + (6R)-10-formyltetrahydrofolate = N(2)-formyl-N(1)-(5-phospho-beta-D-ribosyl)glycinamide + (6S)-5,6,7,8-tetrahydrofolate + H(+)</text>
        <dbReference type="Rhea" id="RHEA:15053"/>
        <dbReference type="ChEBI" id="CHEBI:15378"/>
        <dbReference type="ChEBI" id="CHEBI:57453"/>
        <dbReference type="ChEBI" id="CHEBI:143788"/>
        <dbReference type="ChEBI" id="CHEBI:147286"/>
        <dbReference type="ChEBI" id="CHEBI:195366"/>
        <dbReference type="EC" id="2.1.2.2"/>
    </reaction>
</comment>
<keyword evidence="2 6" id="KW-0808">Transferase</keyword>
<dbReference type="Proteomes" id="UP000430564">
    <property type="component" value="Unassembled WGS sequence"/>
</dbReference>
<comment type="similarity">
    <text evidence="4 6">Belongs to the GART family.</text>
</comment>
<dbReference type="EC" id="2.1.2.2" evidence="6"/>
<proteinExistence type="inferred from homology"/>
<evidence type="ECO:0000256" key="4">
    <source>
        <dbReference type="ARBA" id="ARBA00038440"/>
    </source>
</evidence>
<dbReference type="InterPro" id="IPR002376">
    <property type="entry name" value="Formyl_transf_N"/>
</dbReference>
<dbReference type="RefSeq" id="WP_152159002.1">
    <property type="nucleotide sequence ID" value="NZ_WEHX01000099.1"/>
</dbReference>
<comment type="pathway">
    <text evidence="1 6">Purine metabolism; IMP biosynthesis via de novo pathway; N(2)-formyl-N(1)-(5-phospho-D-ribosyl)glycinamide from N(1)-(5-phospho-D-ribosyl)glycinamide (10-formyl THF route): step 1/1.</text>
</comment>
<dbReference type="PANTHER" id="PTHR43369">
    <property type="entry name" value="PHOSPHORIBOSYLGLYCINAMIDE FORMYLTRANSFERASE"/>
    <property type="match status" value="1"/>
</dbReference>
<dbReference type="HAMAP" id="MF_01930">
    <property type="entry name" value="PurN"/>
    <property type="match status" value="1"/>
</dbReference>
<dbReference type="InterPro" id="IPR001555">
    <property type="entry name" value="GART_AS"/>
</dbReference>
<dbReference type="SUPFAM" id="SSF53328">
    <property type="entry name" value="Formyltransferase"/>
    <property type="match status" value="1"/>
</dbReference>
<keyword evidence="3 6" id="KW-0658">Purine biosynthesis</keyword>
<evidence type="ECO:0000256" key="5">
    <source>
        <dbReference type="ARBA" id="ARBA00047664"/>
    </source>
</evidence>
<dbReference type="InterPro" id="IPR036477">
    <property type="entry name" value="Formyl_transf_N_sf"/>
</dbReference>
<dbReference type="NCBIfam" id="TIGR00639">
    <property type="entry name" value="PurN"/>
    <property type="match status" value="1"/>
</dbReference>
<reference evidence="8 9" key="1">
    <citation type="submission" date="2019-10" db="EMBL/GenBank/DDBJ databases">
        <title>Genome diversity of Sutterella seckii.</title>
        <authorList>
            <person name="Chaplin A.V."/>
            <person name="Sokolova S.R."/>
            <person name="Mosin K.A."/>
            <person name="Ivanova E.L."/>
            <person name="Kochetkova T.O."/>
            <person name="Goltsov A.Y."/>
            <person name="Trofimov D.Y."/>
            <person name="Efimov B.A."/>
        </authorList>
    </citation>
    <scope>NUCLEOTIDE SEQUENCE [LARGE SCALE GENOMIC DNA]</scope>
    <source>
        <strain evidence="8 9">ASD393</strain>
    </source>
</reference>
<feature type="site" description="Raises pKa of active site His" evidence="6">
    <location>
        <position position="148"/>
    </location>
</feature>
<evidence type="ECO:0000256" key="3">
    <source>
        <dbReference type="ARBA" id="ARBA00022755"/>
    </source>
</evidence>
<protein>
    <recommendedName>
        <fullName evidence="6">Phosphoribosylglycinamide formyltransferase</fullName>
        <ecNumber evidence="6">2.1.2.2</ecNumber>
    </recommendedName>
    <alternativeName>
        <fullName evidence="6">5'-phosphoribosylglycinamide transformylase</fullName>
    </alternativeName>
    <alternativeName>
        <fullName evidence="6">GAR transformylase</fullName>
        <shortName evidence="6">GART</shortName>
    </alternativeName>
</protein>
<evidence type="ECO:0000313" key="9">
    <source>
        <dbReference type="Proteomes" id="UP000430564"/>
    </source>
</evidence>
<feature type="active site" description="Proton donor" evidence="6">
    <location>
        <position position="112"/>
    </location>
</feature>
<dbReference type="GO" id="GO:0006189">
    <property type="term" value="P:'de novo' IMP biosynthetic process"/>
    <property type="evidence" value="ECO:0007669"/>
    <property type="project" value="UniProtKB-UniRule"/>
</dbReference>
<dbReference type="PANTHER" id="PTHR43369:SF2">
    <property type="entry name" value="PHOSPHORIBOSYLGLYCINAMIDE FORMYLTRANSFERASE"/>
    <property type="match status" value="1"/>
</dbReference>
<dbReference type="GO" id="GO:0005829">
    <property type="term" value="C:cytosol"/>
    <property type="evidence" value="ECO:0007669"/>
    <property type="project" value="TreeGrafter"/>
</dbReference>
<evidence type="ECO:0000313" key="8">
    <source>
        <dbReference type="EMBL" id="KAB7654587.1"/>
    </source>
</evidence>
<feature type="binding site" evidence="6">
    <location>
        <position position="68"/>
    </location>
    <ligand>
        <name>(6R)-10-formyltetrahydrofolate</name>
        <dbReference type="ChEBI" id="CHEBI:195366"/>
    </ligand>
</feature>
<name>A0A6I1ENG9_9BURK</name>
<evidence type="ECO:0000259" key="7">
    <source>
        <dbReference type="Pfam" id="PF00551"/>
    </source>
</evidence>
<dbReference type="CDD" id="cd08645">
    <property type="entry name" value="FMT_core_GART"/>
    <property type="match status" value="1"/>
</dbReference>
<evidence type="ECO:0000256" key="2">
    <source>
        <dbReference type="ARBA" id="ARBA00022679"/>
    </source>
</evidence>
<feature type="domain" description="Formyl transferase N-terminal" evidence="7">
    <location>
        <begin position="2"/>
        <end position="184"/>
    </location>
</feature>
<feature type="binding site" evidence="6">
    <location>
        <begin position="12"/>
        <end position="14"/>
    </location>
    <ligand>
        <name>N(1)-(5-phospho-beta-D-ribosyl)glycinamide</name>
        <dbReference type="ChEBI" id="CHEBI:143788"/>
    </ligand>
</feature>
<dbReference type="PROSITE" id="PS00373">
    <property type="entry name" value="GART"/>
    <property type="match status" value="1"/>
</dbReference>
<gene>
    <name evidence="6" type="primary">purN</name>
    <name evidence="8" type="ORF">GBM95_10205</name>
</gene>
<organism evidence="8 9">
    <name type="scientific">Sutterella seckii</name>
    <dbReference type="NCBI Taxonomy" id="1944635"/>
    <lineage>
        <taxon>Bacteria</taxon>
        <taxon>Pseudomonadati</taxon>
        <taxon>Pseudomonadota</taxon>
        <taxon>Betaproteobacteria</taxon>
        <taxon>Burkholderiales</taxon>
        <taxon>Sutterellaceae</taxon>
        <taxon>Sutterella</taxon>
    </lineage>
</organism>
<dbReference type="GO" id="GO:0004644">
    <property type="term" value="F:phosphoribosylglycinamide formyltransferase activity"/>
    <property type="evidence" value="ECO:0007669"/>
    <property type="project" value="UniProtKB-UniRule"/>
</dbReference>
<comment type="caution">
    <text evidence="8">The sequence shown here is derived from an EMBL/GenBank/DDBJ whole genome shotgun (WGS) entry which is preliminary data.</text>
</comment>
<feature type="binding site" evidence="6">
    <location>
        <position position="110"/>
    </location>
    <ligand>
        <name>(6R)-10-formyltetrahydrofolate</name>
        <dbReference type="ChEBI" id="CHEBI:195366"/>
    </ligand>
</feature>
<dbReference type="InterPro" id="IPR004607">
    <property type="entry name" value="GART"/>
</dbReference>
<accession>A0A6I1ENG9</accession>